<sequence>GHPLYSARVNQAGQSCSPGAQYFAGNCYYPPKALTTATWEEAETKCNQLSDENDKQTRGHLASLHSIEEAQFLSELISNVSQIIWLGLKLNCE</sequence>
<dbReference type="AlphaFoldDB" id="A0A448X9Q6"/>
<dbReference type="SUPFAM" id="SSF56436">
    <property type="entry name" value="C-type lectin-like"/>
    <property type="match status" value="1"/>
</dbReference>
<evidence type="ECO:0000259" key="1">
    <source>
        <dbReference type="PROSITE" id="PS50041"/>
    </source>
</evidence>
<evidence type="ECO:0000313" key="3">
    <source>
        <dbReference type="Proteomes" id="UP000784294"/>
    </source>
</evidence>
<dbReference type="OrthoDB" id="6226225at2759"/>
<reference evidence="2" key="1">
    <citation type="submission" date="2018-11" db="EMBL/GenBank/DDBJ databases">
        <authorList>
            <consortium name="Pathogen Informatics"/>
        </authorList>
    </citation>
    <scope>NUCLEOTIDE SEQUENCE</scope>
</reference>
<dbReference type="PANTHER" id="PTHR22803">
    <property type="entry name" value="MANNOSE, PHOSPHOLIPASE, LECTIN RECEPTOR RELATED"/>
    <property type="match status" value="1"/>
</dbReference>
<dbReference type="InterPro" id="IPR016187">
    <property type="entry name" value="CTDL_fold"/>
</dbReference>
<dbReference type="Gene3D" id="3.10.100.10">
    <property type="entry name" value="Mannose-Binding Protein A, subunit A"/>
    <property type="match status" value="1"/>
</dbReference>
<organism evidence="2 3">
    <name type="scientific">Protopolystoma xenopodis</name>
    <dbReference type="NCBI Taxonomy" id="117903"/>
    <lineage>
        <taxon>Eukaryota</taxon>
        <taxon>Metazoa</taxon>
        <taxon>Spiralia</taxon>
        <taxon>Lophotrochozoa</taxon>
        <taxon>Platyhelminthes</taxon>
        <taxon>Monogenea</taxon>
        <taxon>Polyopisthocotylea</taxon>
        <taxon>Polystomatidea</taxon>
        <taxon>Polystomatidae</taxon>
        <taxon>Protopolystoma</taxon>
    </lineage>
</organism>
<keyword evidence="3" id="KW-1185">Reference proteome</keyword>
<evidence type="ECO:0000313" key="2">
    <source>
        <dbReference type="EMBL" id="VEL31544.1"/>
    </source>
</evidence>
<gene>
    <name evidence="2" type="ORF">PXEA_LOCUS24984</name>
</gene>
<dbReference type="EMBL" id="CAAALY010123687">
    <property type="protein sequence ID" value="VEL31544.1"/>
    <property type="molecule type" value="Genomic_DNA"/>
</dbReference>
<dbReference type="PROSITE" id="PS50041">
    <property type="entry name" value="C_TYPE_LECTIN_2"/>
    <property type="match status" value="1"/>
</dbReference>
<comment type="caution">
    <text evidence="2">The sequence shown here is derived from an EMBL/GenBank/DDBJ whole genome shotgun (WGS) entry which is preliminary data.</text>
</comment>
<dbReference type="InterPro" id="IPR050111">
    <property type="entry name" value="C-type_lectin/snaclec_domain"/>
</dbReference>
<name>A0A448X9Q6_9PLAT</name>
<proteinExistence type="predicted"/>
<accession>A0A448X9Q6</accession>
<dbReference type="Proteomes" id="UP000784294">
    <property type="component" value="Unassembled WGS sequence"/>
</dbReference>
<dbReference type="InterPro" id="IPR016186">
    <property type="entry name" value="C-type_lectin-like/link_sf"/>
</dbReference>
<dbReference type="InterPro" id="IPR001304">
    <property type="entry name" value="C-type_lectin-like"/>
</dbReference>
<protein>
    <recommendedName>
        <fullName evidence="1">C-type lectin domain-containing protein</fullName>
    </recommendedName>
</protein>
<feature type="non-terminal residue" evidence="2">
    <location>
        <position position="1"/>
    </location>
</feature>
<feature type="domain" description="C-type lectin" evidence="1">
    <location>
        <begin position="23"/>
        <end position="88"/>
    </location>
</feature>